<keyword evidence="3" id="KW-1185">Reference proteome</keyword>
<evidence type="ECO:0000313" key="3">
    <source>
        <dbReference type="Proteomes" id="UP001156102"/>
    </source>
</evidence>
<dbReference type="EMBL" id="JANCLT010000003">
    <property type="protein sequence ID" value="MCP8968551.1"/>
    <property type="molecule type" value="Genomic_DNA"/>
</dbReference>
<gene>
    <name evidence="2" type="ORF">NK662_08355</name>
</gene>
<name>A0AA41XAN5_9BACI</name>
<dbReference type="RefSeq" id="WP_254758455.1">
    <property type="nucleotide sequence ID" value="NZ_JANCLT010000003.1"/>
</dbReference>
<keyword evidence="1" id="KW-1133">Transmembrane helix</keyword>
<keyword evidence="1" id="KW-0472">Membrane</keyword>
<feature type="transmembrane region" description="Helical" evidence="1">
    <location>
        <begin position="93"/>
        <end position="121"/>
    </location>
</feature>
<accession>A0AA41XAN5</accession>
<feature type="transmembrane region" description="Helical" evidence="1">
    <location>
        <begin position="50"/>
        <end position="72"/>
    </location>
</feature>
<comment type="caution">
    <text evidence="2">The sequence shown here is derived from an EMBL/GenBank/DDBJ whole genome shotgun (WGS) entry which is preliminary data.</text>
</comment>
<feature type="transmembrane region" description="Helical" evidence="1">
    <location>
        <begin position="141"/>
        <end position="168"/>
    </location>
</feature>
<protein>
    <submittedName>
        <fullName evidence="2">Uncharacterized protein</fullName>
    </submittedName>
</protein>
<feature type="transmembrane region" description="Helical" evidence="1">
    <location>
        <begin position="233"/>
        <end position="254"/>
    </location>
</feature>
<evidence type="ECO:0000313" key="2">
    <source>
        <dbReference type="EMBL" id="MCP8968551.1"/>
    </source>
</evidence>
<dbReference type="AlphaFoldDB" id="A0AA41XAN5"/>
<proteinExistence type="predicted"/>
<feature type="transmembrane region" description="Helical" evidence="1">
    <location>
        <begin position="180"/>
        <end position="198"/>
    </location>
</feature>
<reference evidence="2" key="1">
    <citation type="submission" date="2022-07" db="EMBL/GenBank/DDBJ databases">
        <authorList>
            <person name="Li W.-J."/>
            <person name="Deng Q.-Q."/>
        </authorList>
    </citation>
    <scope>NUCLEOTIDE SEQUENCE</scope>
    <source>
        <strain evidence="2">SYSU M60031</strain>
    </source>
</reference>
<keyword evidence="1" id="KW-0812">Transmembrane</keyword>
<dbReference type="Proteomes" id="UP001156102">
    <property type="component" value="Unassembled WGS sequence"/>
</dbReference>
<evidence type="ECO:0000256" key="1">
    <source>
        <dbReference type="SAM" id="Phobius"/>
    </source>
</evidence>
<sequence>MMTTMLQYAWNGSRRGMLVLMGAFLVLQAFLFLNMNSLHLFTDSRVVTDQVSFAVFILSVIFFFIFLMVQTVQLYRKLLRSRLLQAAPVSSGYYLAVPLLLWTAAAVVLLLLAYVAVLLFLGTEAEANARLLMSAFDKMTFVKGAFLIITILSTMFGVYMNIFFSIALAKSIRTAKGMQVLLAFGIFALLAGASSWIYGKLEGIGPVFVLTDGVQILAQGNASLQVEMTSFPVIGMMFDLVVFVVLFIGTAYCIEKRVER</sequence>
<organism evidence="2 3">
    <name type="scientific">Ectobacillus ponti</name>
    <dbReference type="NCBI Taxonomy" id="2961894"/>
    <lineage>
        <taxon>Bacteria</taxon>
        <taxon>Bacillati</taxon>
        <taxon>Bacillota</taxon>
        <taxon>Bacilli</taxon>
        <taxon>Bacillales</taxon>
        <taxon>Bacillaceae</taxon>
        <taxon>Ectobacillus</taxon>
    </lineage>
</organism>